<proteinExistence type="predicted"/>
<dbReference type="PANTHER" id="PTHR45527:SF1">
    <property type="entry name" value="FATTY ACID SYNTHASE"/>
    <property type="match status" value="1"/>
</dbReference>
<feature type="non-terminal residue" evidence="2">
    <location>
        <position position="171"/>
    </location>
</feature>
<sequence length="171" mass="18621">MWSSNVHFVNAYGPSECAILTHLSVLTSSSTVHIGSTISNVNSYILDNQQSIVPLGVIGEIYSSGICVSPGYINLPSQTEERFIPDPFVGGSQMMFRTGDLGRILPNGKFEVLGRKDNQVKLKGYRIELDEVAEAMLHHPQVVTAAAIVKDKTHLVGYFSPANVSSDELIE</sequence>
<dbReference type="SUPFAM" id="SSF56801">
    <property type="entry name" value="Acetyl-CoA synthetase-like"/>
    <property type="match status" value="1"/>
</dbReference>
<dbReference type="GO" id="GO:0005737">
    <property type="term" value="C:cytoplasm"/>
    <property type="evidence" value="ECO:0007669"/>
    <property type="project" value="TreeGrafter"/>
</dbReference>
<evidence type="ECO:0000259" key="1">
    <source>
        <dbReference type="Pfam" id="PF00501"/>
    </source>
</evidence>
<dbReference type="PANTHER" id="PTHR45527">
    <property type="entry name" value="NONRIBOSOMAL PEPTIDE SYNTHETASE"/>
    <property type="match status" value="1"/>
</dbReference>
<organism evidence="2">
    <name type="scientific">Aphanomyces stellatus</name>
    <dbReference type="NCBI Taxonomy" id="120398"/>
    <lineage>
        <taxon>Eukaryota</taxon>
        <taxon>Sar</taxon>
        <taxon>Stramenopiles</taxon>
        <taxon>Oomycota</taxon>
        <taxon>Saprolegniomycetes</taxon>
        <taxon>Saprolegniales</taxon>
        <taxon>Verrucalvaceae</taxon>
        <taxon>Aphanomyces</taxon>
    </lineage>
</organism>
<protein>
    <recommendedName>
        <fullName evidence="1">AMP-dependent synthetase/ligase domain-containing protein</fullName>
    </recommendedName>
</protein>
<dbReference type="InterPro" id="IPR042099">
    <property type="entry name" value="ANL_N_sf"/>
</dbReference>
<dbReference type="InterPro" id="IPR000873">
    <property type="entry name" value="AMP-dep_synth/lig_dom"/>
</dbReference>
<name>A0A6A4Z3U2_9STRA</name>
<evidence type="ECO:0000313" key="2">
    <source>
        <dbReference type="EMBL" id="KAF0707884.1"/>
    </source>
</evidence>
<dbReference type="OrthoDB" id="75981at2759"/>
<gene>
    <name evidence="2" type="ORF">As57867_006493</name>
</gene>
<dbReference type="EMBL" id="VJMH01002708">
    <property type="protein sequence ID" value="KAF0707884.1"/>
    <property type="molecule type" value="Genomic_DNA"/>
</dbReference>
<dbReference type="GO" id="GO:0044550">
    <property type="term" value="P:secondary metabolite biosynthetic process"/>
    <property type="evidence" value="ECO:0007669"/>
    <property type="project" value="TreeGrafter"/>
</dbReference>
<comment type="caution">
    <text evidence="2">The sequence shown here is derived from an EMBL/GenBank/DDBJ whole genome shotgun (WGS) entry which is preliminary data.</text>
</comment>
<dbReference type="GO" id="GO:0043041">
    <property type="term" value="P:amino acid activation for nonribosomal peptide biosynthetic process"/>
    <property type="evidence" value="ECO:0007669"/>
    <property type="project" value="TreeGrafter"/>
</dbReference>
<dbReference type="Pfam" id="PF00501">
    <property type="entry name" value="AMP-binding"/>
    <property type="match status" value="1"/>
</dbReference>
<dbReference type="AlphaFoldDB" id="A0A6A4Z3U2"/>
<accession>A0A6A4Z3U2</accession>
<dbReference type="InterPro" id="IPR045851">
    <property type="entry name" value="AMP-bd_C_sf"/>
</dbReference>
<dbReference type="GO" id="GO:0031177">
    <property type="term" value="F:phosphopantetheine binding"/>
    <property type="evidence" value="ECO:0007669"/>
    <property type="project" value="TreeGrafter"/>
</dbReference>
<dbReference type="Gene3D" id="3.40.50.12780">
    <property type="entry name" value="N-terminal domain of ligase-like"/>
    <property type="match status" value="1"/>
</dbReference>
<feature type="domain" description="AMP-dependent synthetase/ligase" evidence="1">
    <location>
        <begin position="7"/>
        <end position="72"/>
    </location>
</feature>
<reference evidence="2" key="1">
    <citation type="submission" date="2019-06" db="EMBL/GenBank/DDBJ databases">
        <title>Genomics analysis of Aphanomyces spp. identifies a new class of oomycete effector associated with host adaptation.</title>
        <authorList>
            <person name="Gaulin E."/>
        </authorList>
    </citation>
    <scope>NUCLEOTIDE SEQUENCE</scope>
    <source>
        <strain evidence="2">CBS 578.67</strain>
    </source>
</reference>
<dbReference type="Gene3D" id="3.30.300.30">
    <property type="match status" value="1"/>
</dbReference>